<evidence type="ECO:0000313" key="2">
    <source>
        <dbReference type="Proteomes" id="UP000265520"/>
    </source>
</evidence>
<dbReference type="EMBL" id="LXQA010014220">
    <property type="protein sequence ID" value="MCH88458.1"/>
    <property type="molecule type" value="Genomic_DNA"/>
</dbReference>
<sequence length="137" mass="15560">MNMLGHELLELIEVGVLEEDDIERVMSAKFNPNRCGFERKGDIWIRRGRKPDGVCLVVGTGTRGFENNSISDVIFSSSTVKKVGDSKAQYFWEAFPAGSDPLDRTTYMFTYVEPQPGSPKLEELLAEYWNLMPEYQA</sequence>
<name>A0A392MP93_9FABA</name>
<dbReference type="PANTHER" id="PTHR32098:SF5">
    <property type="entry name" value="LYCOPENE BETA_EPSILON CYCLASE PROTEIN"/>
    <property type="match status" value="1"/>
</dbReference>
<evidence type="ECO:0000313" key="1">
    <source>
        <dbReference type="EMBL" id="MCH88458.1"/>
    </source>
</evidence>
<dbReference type="AlphaFoldDB" id="A0A392MP93"/>
<proteinExistence type="predicted"/>
<dbReference type="PANTHER" id="PTHR32098">
    <property type="entry name" value="LYCOPENE BETA/EPSILON CYCLASE PROTEIN"/>
    <property type="match status" value="1"/>
</dbReference>
<accession>A0A392MP93</accession>
<dbReference type="Proteomes" id="UP000265520">
    <property type="component" value="Unassembled WGS sequence"/>
</dbReference>
<keyword evidence="2" id="KW-1185">Reference proteome</keyword>
<gene>
    <name evidence="1" type="ORF">A2U01_0009347</name>
</gene>
<reference evidence="1 2" key="1">
    <citation type="journal article" date="2018" name="Front. Plant Sci.">
        <title>Red Clover (Trifolium pratense) and Zigzag Clover (T. medium) - A Picture of Genomic Similarities and Differences.</title>
        <authorList>
            <person name="Dluhosova J."/>
            <person name="Istvanek J."/>
            <person name="Nedelnik J."/>
            <person name="Repkova J."/>
        </authorList>
    </citation>
    <scope>NUCLEOTIDE SEQUENCE [LARGE SCALE GENOMIC DNA]</scope>
    <source>
        <strain evidence="2">cv. 10/8</strain>
        <tissue evidence="1">Leaf</tissue>
    </source>
</reference>
<comment type="caution">
    <text evidence="1">The sequence shown here is derived from an EMBL/GenBank/DDBJ whole genome shotgun (WGS) entry which is preliminary data.</text>
</comment>
<feature type="non-terminal residue" evidence="1">
    <location>
        <position position="137"/>
    </location>
</feature>
<organism evidence="1 2">
    <name type="scientific">Trifolium medium</name>
    <dbReference type="NCBI Taxonomy" id="97028"/>
    <lineage>
        <taxon>Eukaryota</taxon>
        <taxon>Viridiplantae</taxon>
        <taxon>Streptophyta</taxon>
        <taxon>Embryophyta</taxon>
        <taxon>Tracheophyta</taxon>
        <taxon>Spermatophyta</taxon>
        <taxon>Magnoliopsida</taxon>
        <taxon>eudicotyledons</taxon>
        <taxon>Gunneridae</taxon>
        <taxon>Pentapetalae</taxon>
        <taxon>rosids</taxon>
        <taxon>fabids</taxon>
        <taxon>Fabales</taxon>
        <taxon>Fabaceae</taxon>
        <taxon>Papilionoideae</taxon>
        <taxon>50 kb inversion clade</taxon>
        <taxon>NPAAA clade</taxon>
        <taxon>Hologalegina</taxon>
        <taxon>IRL clade</taxon>
        <taxon>Trifolieae</taxon>
        <taxon>Trifolium</taxon>
    </lineage>
</organism>
<protein>
    <submittedName>
        <fullName evidence="1">Lycopene beta/epsilon cyclase</fullName>
    </submittedName>
</protein>